<dbReference type="AlphaFoldDB" id="F0W7W9"/>
<feature type="transmembrane region" description="Helical" evidence="2">
    <location>
        <begin position="6"/>
        <end position="28"/>
    </location>
</feature>
<gene>
    <name evidence="3" type="primary">AlNc14C32G2919</name>
    <name evidence="4" type="synonym">AlNc14C203G8747</name>
    <name evidence="3" type="ORF">ALNC14_033650</name>
    <name evidence="4" type="ORF">ALNC14_098410</name>
</gene>
<name>F0W7W9_9STRA</name>
<reference evidence="3" key="1">
    <citation type="journal article" date="2011" name="PLoS Biol.">
        <title>Gene gain and loss during evolution of obligate parasitism in the white rust pathogen of Arabidopsis thaliana.</title>
        <authorList>
            <person name="Kemen E."/>
            <person name="Gardiner A."/>
            <person name="Schultz-Larsen T."/>
            <person name="Kemen A.C."/>
            <person name="Balmuth A.L."/>
            <person name="Robert-Seilaniantz A."/>
            <person name="Bailey K."/>
            <person name="Holub E."/>
            <person name="Studholme D.J."/>
            <person name="Maclean D."/>
            <person name="Jones J.D."/>
        </authorList>
    </citation>
    <scope>NUCLEOTIDE SEQUENCE</scope>
</reference>
<protein>
    <submittedName>
        <fullName evidence="4">Uncharacterized protein AlNc14C203G8747</fullName>
    </submittedName>
    <submittedName>
        <fullName evidence="3">Uncharacterized protein AlNc14C32G2919</fullName>
    </submittedName>
</protein>
<dbReference type="EMBL" id="FR824077">
    <property type="protein sequence ID" value="CCA17222.1"/>
    <property type="molecule type" value="Genomic_DNA"/>
</dbReference>
<organism evidence="3">
    <name type="scientific">Albugo laibachii Nc14</name>
    <dbReference type="NCBI Taxonomy" id="890382"/>
    <lineage>
        <taxon>Eukaryota</taxon>
        <taxon>Sar</taxon>
        <taxon>Stramenopiles</taxon>
        <taxon>Oomycota</taxon>
        <taxon>Peronosporomycetes</taxon>
        <taxon>Albuginales</taxon>
        <taxon>Albuginaceae</taxon>
        <taxon>Albugo</taxon>
    </lineage>
</organism>
<feature type="region of interest" description="Disordered" evidence="1">
    <location>
        <begin position="153"/>
        <end position="193"/>
    </location>
</feature>
<keyword evidence="2" id="KW-0472">Membrane</keyword>
<keyword evidence="2" id="KW-1133">Transmembrane helix</keyword>
<evidence type="ECO:0000313" key="3">
    <source>
        <dbReference type="EMBL" id="CCA17222.1"/>
    </source>
</evidence>
<proteinExistence type="predicted"/>
<evidence type="ECO:0000256" key="1">
    <source>
        <dbReference type="SAM" id="MobiDB-lite"/>
    </source>
</evidence>
<dbReference type="GO" id="GO:0031207">
    <property type="term" value="C:Sec62/Sec63 complex"/>
    <property type="evidence" value="ECO:0007669"/>
    <property type="project" value="InterPro"/>
</dbReference>
<dbReference type="Pfam" id="PF09802">
    <property type="entry name" value="Sec66"/>
    <property type="match status" value="1"/>
</dbReference>
<keyword evidence="2" id="KW-0812">Transmembrane</keyword>
<dbReference type="HOGENOM" id="CLU_1430679_0_0_1"/>
<evidence type="ECO:0000256" key="2">
    <source>
        <dbReference type="SAM" id="Phobius"/>
    </source>
</evidence>
<feature type="compositionally biased region" description="Polar residues" evidence="1">
    <location>
        <begin position="158"/>
        <end position="177"/>
    </location>
</feature>
<dbReference type="GO" id="GO:0031204">
    <property type="term" value="P:post-translational protein targeting to membrane, translocation"/>
    <property type="evidence" value="ECO:0007669"/>
    <property type="project" value="InterPro"/>
</dbReference>
<sequence>MLSELEFTAIVVAIFTITLLAFAVKVWFPKPKDKSEEYLDKIVNGFDVTIPEEAELYRKLKEEKPKDTEALFNMLFRRAVALVPSIRKVQSESVGIQRLRRNDILKDGSFINYKWAEEVVTEEISEIRVEADRLKPGEGWADKIFPQAVQFLSHMAEQRQQTAPKSMTKQDESNSAPARQPSPDAKSSTKKRK</sequence>
<accession>F0W7W9</accession>
<evidence type="ECO:0000313" key="4">
    <source>
        <dbReference type="EMBL" id="CCA23697.1"/>
    </source>
</evidence>
<reference evidence="3" key="2">
    <citation type="submission" date="2011-02" db="EMBL/GenBank/DDBJ databases">
        <authorList>
            <person name="MacLean D."/>
        </authorList>
    </citation>
    <scope>NUCLEOTIDE SEQUENCE</scope>
</reference>
<dbReference type="InterPro" id="IPR018624">
    <property type="entry name" value="Sec66"/>
</dbReference>
<dbReference type="EMBL" id="FR824248">
    <property type="protein sequence ID" value="CCA23697.1"/>
    <property type="molecule type" value="Genomic_DNA"/>
</dbReference>